<evidence type="ECO:0000256" key="1">
    <source>
        <dbReference type="SAM" id="SignalP"/>
    </source>
</evidence>
<dbReference type="RefSeq" id="WP_054782801.1">
    <property type="nucleotide sequence ID" value="NZ_FPBD01000002.1"/>
</dbReference>
<reference evidence="3" key="1">
    <citation type="submission" date="2016-10" db="EMBL/GenBank/DDBJ databases">
        <authorList>
            <person name="Varghese N."/>
            <person name="Submissions S."/>
        </authorList>
    </citation>
    <scope>NUCLEOTIDE SEQUENCE [LARGE SCALE GENOMIC DNA]</scope>
    <source>
        <strain evidence="3">DSM 17465</strain>
    </source>
</reference>
<protein>
    <submittedName>
        <fullName evidence="2">Uncharacterized protein</fullName>
    </submittedName>
</protein>
<dbReference type="Proteomes" id="UP000183371">
    <property type="component" value="Unassembled WGS sequence"/>
</dbReference>
<evidence type="ECO:0000313" key="3">
    <source>
        <dbReference type="Proteomes" id="UP000183371"/>
    </source>
</evidence>
<feature type="chain" id="PRO_5010289677" evidence="1">
    <location>
        <begin position="24"/>
        <end position="183"/>
    </location>
</feature>
<evidence type="ECO:0000313" key="2">
    <source>
        <dbReference type="EMBL" id="SFT65907.1"/>
    </source>
</evidence>
<proteinExistence type="predicted"/>
<name>A0A1I6ZTF5_9HYPH</name>
<accession>A0A1I6ZTF5</accession>
<dbReference type="EMBL" id="FPBD01000002">
    <property type="protein sequence ID" value="SFT65907.1"/>
    <property type="molecule type" value="Genomic_DNA"/>
</dbReference>
<sequence>MKTPALLSATAIFLFQSASVTTAQVPGDGPPVPTSKSLQSEIHTLAETDSNTSAAKTAEQWLGKSLNFAWSITKDGAEAIEEKFTAFICNAEALAWNTTSQFGKSKGTATYTVQQITPDITQISWKDNPQESNLGWVWTLDAASGKAYGVVVNSQPYENLAIEGEFAVLPVPTAEEKTEFNCP</sequence>
<organism evidence="2 3">
    <name type="scientific">Pseudovibrio denitrificans</name>
    <dbReference type="NCBI Taxonomy" id="258256"/>
    <lineage>
        <taxon>Bacteria</taxon>
        <taxon>Pseudomonadati</taxon>
        <taxon>Pseudomonadota</taxon>
        <taxon>Alphaproteobacteria</taxon>
        <taxon>Hyphomicrobiales</taxon>
        <taxon>Stappiaceae</taxon>
        <taxon>Pseudovibrio</taxon>
    </lineage>
</organism>
<keyword evidence="1" id="KW-0732">Signal</keyword>
<gene>
    <name evidence="2" type="ORF">SAMN05444141_102594</name>
</gene>
<dbReference type="AlphaFoldDB" id="A0A1I6ZTF5"/>
<keyword evidence="3" id="KW-1185">Reference proteome</keyword>
<feature type="signal peptide" evidence="1">
    <location>
        <begin position="1"/>
        <end position="23"/>
    </location>
</feature>